<dbReference type="PANTHER" id="PTHR42812:SF12">
    <property type="entry name" value="BETA-XYLOSIDASE-RELATED"/>
    <property type="match status" value="1"/>
</dbReference>
<evidence type="ECO:0000313" key="7">
    <source>
        <dbReference type="Proteomes" id="UP000750502"/>
    </source>
</evidence>
<keyword evidence="3 4" id="KW-0326">Glycosidase</keyword>
<dbReference type="OrthoDB" id="2139957at2759"/>
<evidence type="ECO:0000259" key="5">
    <source>
        <dbReference type="Pfam" id="PF17851"/>
    </source>
</evidence>
<dbReference type="Gene3D" id="2.115.10.20">
    <property type="entry name" value="Glycosyl hydrolase domain, family 43"/>
    <property type="match status" value="1"/>
</dbReference>
<gene>
    <name evidence="6" type="ORF">H9Q72_006956</name>
</gene>
<keyword evidence="2 4" id="KW-0378">Hydrolase</keyword>
<evidence type="ECO:0000256" key="4">
    <source>
        <dbReference type="RuleBase" id="RU361187"/>
    </source>
</evidence>
<dbReference type="InterPro" id="IPR023296">
    <property type="entry name" value="Glyco_hydro_beta-prop_sf"/>
</dbReference>
<comment type="caution">
    <text evidence="6">The sequence shown here is derived from an EMBL/GenBank/DDBJ whole genome shotgun (WGS) entry which is preliminary data.</text>
</comment>
<sequence length="324" mass="36701">MFNGKISINLRPILTSKHDPFAELQKAGHGDIVDTPNGRTYLVHLASRPTGQERRSVLGRETAIQEAYWADDDWLYVKNGPTPSLHVNLLAARDDAKYWAEQRYSFEDNLPSDFQWLRTPEPNRIFKVRKGLVLHGRESIGFWFEQALVARRQRHFSFDAETAIDFSPKDERQYAGLTAYYNQCSFYYLTVSADSDGEREVLLMKVSRPNQQAALDSPAIEPVSIPKEGRVKLALTVRGGELQFFYAMEDEKLKKMGPVLDASTLSDECALEWGGSPFTGAFVGMACSDLNGLAREARFDYFIYRPVRHELDRYGDPNVGSGSI</sequence>
<evidence type="ECO:0000256" key="2">
    <source>
        <dbReference type="ARBA" id="ARBA00022801"/>
    </source>
</evidence>
<evidence type="ECO:0000256" key="3">
    <source>
        <dbReference type="ARBA" id="ARBA00023295"/>
    </source>
</evidence>
<comment type="similarity">
    <text evidence="1 4">Belongs to the glycosyl hydrolase 43 family.</text>
</comment>
<dbReference type="InterPro" id="IPR006710">
    <property type="entry name" value="Glyco_hydro_43"/>
</dbReference>
<dbReference type="EMBL" id="JADFTT010000223">
    <property type="protein sequence ID" value="KAG5764957.1"/>
    <property type="molecule type" value="Genomic_DNA"/>
</dbReference>
<dbReference type="AlphaFoldDB" id="A0A9P7HR54"/>
<dbReference type="InterPro" id="IPR051795">
    <property type="entry name" value="Glycosyl_Hydrlase_43"/>
</dbReference>
<feature type="domain" description="Beta-xylosidase C-terminal Concanavalin A-like" evidence="5">
    <location>
        <begin position="107"/>
        <end position="305"/>
    </location>
</feature>
<reference evidence="6" key="2">
    <citation type="submission" date="2020-10" db="EMBL/GenBank/DDBJ databases">
        <authorList>
            <person name="Peck L.D."/>
            <person name="Nowell R.W."/>
            <person name="Flood J."/>
            <person name="Ryan M.J."/>
            <person name="Barraclough T.G."/>
        </authorList>
    </citation>
    <scope>NUCLEOTIDE SEQUENCE</scope>
    <source>
        <strain evidence="6">IMI 127659i</strain>
    </source>
</reference>
<keyword evidence="7" id="KW-1185">Reference proteome</keyword>
<dbReference type="Pfam" id="PF04616">
    <property type="entry name" value="Glyco_hydro_43"/>
    <property type="match status" value="1"/>
</dbReference>
<name>A0A9P7HR54_9HYPO</name>
<dbReference type="SUPFAM" id="SSF75005">
    <property type="entry name" value="Arabinanase/levansucrase/invertase"/>
    <property type="match status" value="1"/>
</dbReference>
<evidence type="ECO:0000313" key="6">
    <source>
        <dbReference type="EMBL" id="KAG5764957.1"/>
    </source>
</evidence>
<dbReference type="SUPFAM" id="SSF49899">
    <property type="entry name" value="Concanavalin A-like lectins/glucanases"/>
    <property type="match status" value="1"/>
</dbReference>
<reference evidence="6" key="1">
    <citation type="journal article" date="2020" name="bioRxiv">
        <title>Historical genomics reveals the evolutionary mechanisms behind multiple outbreaks of the host-specific coffee wilt pathogen Fusarium xylarioides.</title>
        <authorList>
            <person name="Peck D."/>
            <person name="Nowell R.W."/>
            <person name="Flood J."/>
            <person name="Ryan M.J."/>
            <person name="Barraclough T.G."/>
        </authorList>
    </citation>
    <scope>NUCLEOTIDE SEQUENCE</scope>
    <source>
        <strain evidence="6">IMI 127659i</strain>
    </source>
</reference>
<organism evidence="6 7">
    <name type="scientific">Fusarium xylarioides</name>
    <dbReference type="NCBI Taxonomy" id="221167"/>
    <lineage>
        <taxon>Eukaryota</taxon>
        <taxon>Fungi</taxon>
        <taxon>Dikarya</taxon>
        <taxon>Ascomycota</taxon>
        <taxon>Pezizomycotina</taxon>
        <taxon>Sordariomycetes</taxon>
        <taxon>Hypocreomycetidae</taxon>
        <taxon>Hypocreales</taxon>
        <taxon>Nectriaceae</taxon>
        <taxon>Fusarium</taxon>
        <taxon>Fusarium fujikuroi species complex</taxon>
    </lineage>
</organism>
<dbReference type="Gene3D" id="2.60.120.200">
    <property type="match status" value="1"/>
</dbReference>
<dbReference type="PANTHER" id="PTHR42812">
    <property type="entry name" value="BETA-XYLOSIDASE"/>
    <property type="match status" value="1"/>
</dbReference>
<dbReference type="InterPro" id="IPR041542">
    <property type="entry name" value="GH43_C2"/>
</dbReference>
<dbReference type="GO" id="GO:0004553">
    <property type="term" value="F:hydrolase activity, hydrolyzing O-glycosyl compounds"/>
    <property type="evidence" value="ECO:0007669"/>
    <property type="project" value="InterPro"/>
</dbReference>
<protein>
    <recommendedName>
        <fullName evidence="5">Beta-xylosidase C-terminal Concanavalin A-like domain-containing protein</fullName>
    </recommendedName>
</protein>
<dbReference type="GO" id="GO:0005975">
    <property type="term" value="P:carbohydrate metabolic process"/>
    <property type="evidence" value="ECO:0007669"/>
    <property type="project" value="InterPro"/>
</dbReference>
<proteinExistence type="inferred from homology"/>
<dbReference type="Proteomes" id="UP000750502">
    <property type="component" value="Unassembled WGS sequence"/>
</dbReference>
<dbReference type="InterPro" id="IPR013320">
    <property type="entry name" value="ConA-like_dom_sf"/>
</dbReference>
<evidence type="ECO:0000256" key="1">
    <source>
        <dbReference type="ARBA" id="ARBA00009865"/>
    </source>
</evidence>
<accession>A0A9P7HR54</accession>
<dbReference type="Pfam" id="PF17851">
    <property type="entry name" value="GH43_C2"/>
    <property type="match status" value="1"/>
</dbReference>